<dbReference type="EMBL" id="JAJSOF020000011">
    <property type="protein sequence ID" value="KAJ4444612.1"/>
    <property type="molecule type" value="Genomic_DNA"/>
</dbReference>
<evidence type="ECO:0000259" key="1">
    <source>
        <dbReference type="Pfam" id="PF16178"/>
    </source>
</evidence>
<dbReference type="PANTHER" id="PTHR12308:SF84">
    <property type="entry name" value="ANOCTAMIN"/>
    <property type="match status" value="1"/>
</dbReference>
<organism evidence="2 3">
    <name type="scientific">Periplaneta americana</name>
    <name type="common">American cockroach</name>
    <name type="synonym">Blatta americana</name>
    <dbReference type="NCBI Taxonomy" id="6978"/>
    <lineage>
        <taxon>Eukaryota</taxon>
        <taxon>Metazoa</taxon>
        <taxon>Ecdysozoa</taxon>
        <taxon>Arthropoda</taxon>
        <taxon>Hexapoda</taxon>
        <taxon>Insecta</taxon>
        <taxon>Pterygota</taxon>
        <taxon>Neoptera</taxon>
        <taxon>Polyneoptera</taxon>
        <taxon>Dictyoptera</taxon>
        <taxon>Blattodea</taxon>
        <taxon>Blattoidea</taxon>
        <taxon>Blattidae</taxon>
        <taxon>Blattinae</taxon>
        <taxon>Periplaneta</taxon>
    </lineage>
</organism>
<sequence length="130" mass="15891">MDLREVGYDDREWINLAQDKDRWRAYLPDTETLLFRDGKRRIDMVLVYEEEDYGVMTLAEVTRREMRKVFQENLVKEGLELELEEKQMAFDQEKYFVKIHVPWKALTRYAEVMNMKMPIKQLEKFPEYIS</sequence>
<dbReference type="PANTHER" id="PTHR12308">
    <property type="entry name" value="ANOCTAMIN"/>
    <property type="match status" value="1"/>
</dbReference>
<comment type="caution">
    <text evidence="2">The sequence shown here is derived from an EMBL/GenBank/DDBJ whole genome shotgun (WGS) entry which is preliminary data.</text>
</comment>
<feature type="domain" description="Anoctamin dimerisation" evidence="1">
    <location>
        <begin position="35"/>
        <end position="121"/>
    </location>
</feature>
<proteinExistence type="predicted"/>
<protein>
    <recommendedName>
        <fullName evidence="1">Anoctamin dimerisation domain-containing protein</fullName>
    </recommendedName>
</protein>
<dbReference type="Proteomes" id="UP001148838">
    <property type="component" value="Unassembled WGS sequence"/>
</dbReference>
<evidence type="ECO:0000313" key="2">
    <source>
        <dbReference type="EMBL" id="KAJ4444612.1"/>
    </source>
</evidence>
<dbReference type="Pfam" id="PF16178">
    <property type="entry name" value="Anoct_dimer"/>
    <property type="match status" value="1"/>
</dbReference>
<name>A0ABQ8TDG0_PERAM</name>
<keyword evidence="3" id="KW-1185">Reference proteome</keyword>
<evidence type="ECO:0000313" key="3">
    <source>
        <dbReference type="Proteomes" id="UP001148838"/>
    </source>
</evidence>
<gene>
    <name evidence="2" type="ORF">ANN_06408</name>
</gene>
<accession>A0ABQ8TDG0</accession>
<dbReference type="InterPro" id="IPR032394">
    <property type="entry name" value="Anoct_dimer"/>
</dbReference>
<reference evidence="2 3" key="1">
    <citation type="journal article" date="2022" name="Allergy">
        <title>Genome assembly and annotation of Periplaneta americana reveal a comprehensive cockroach allergen profile.</title>
        <authorList>
            <person name="Wang L."/>
            <person name="Xiong Q."/>
            <person name="Saelim N."/>
            <person name="Wang L."/>
            <person name="Nong W."/>
            <person name="Wan A.T."/>
            <person name="Shi M."/>
            <person name="Liu X."/>
            <person name="Cao Q."/>
            <person name="Hui J.H.L."/>
            <person name="Sookrung N."/>
            <person name="Leung T.F."/>
            <person name="Tungtrongchitr A."/>
            <person name="Tsui S.K.W."/>
        </authorList>
    </citation>
    <scope>NUCLEOTIDE SEQUENCE [LARGE SCALE GENOMIC DNA]</scope>
    <source>
        <strain evidence="2">PWHHKU_190912</strain>
    </source>
</reference>
<dbReference type="InterPro" id="IPR007632">
    <property type="entry name" value="Anoctamin"/>
</dbReference>